<protein>
    <recommendedName>
        <fullName evidence="3">HTH-like domain-containing protein</fullName>
    </recommendedName>
</protein>
<dbReference type="AlphaFoldDB" id="A0A3M0S622"/>
<dbReference type="EMBL" id="RFAQ01000109">
    <property type="protein sequence ID" value="RMC93020.1"/>
    <property type="molecule type" value="Genomic_DNA"/>
</dbReference>
<evidence type="ECO:0000313" key="1">
    <source>
        <dbReference type="EMBL" id="RMC93020.1"/>
    </source>
</evidence>
<dbReference type="RefSeq" id="WP_122060085.1">
    <property type="nucleotide sequence ID" value="NZ_RFAQ01000109.1"/>
</dbReference>
<evidence type="ECO:0000313" key="2">
    <source>
        <dbReference type="Proteomes" id="UP000277999"/>
    </source>
</evidence>
<accession>A0A3M0S622</accession>
<evidence type="ECO:0008006" key="3">
    <source>
        <dbReference type="Google" id="ProtNLM"/>
    </source>
</evidence>
<organism evidence="1 2">
    <name type="scientific">Clostridium autoethanogenum</name>
    <dbReference type="NCBI Taxonomy" id="84023"/>
    <lineage>
        <taxon>Bacteria</taxon>
        <taxon>Bacillati</taxon>
        <taxon>Bacillota</taxon>
        <taxon>Clostridia</taxon>
        <taxon>Eubacteriales</taxon>
        <taxon>Clostridiaceae</taxon>
        <taxon>Clostridium</taxon>
    </lineage>
</organism>
<gene>
    <name evidence="1" type="ORF">D9O40_18250</name>
</gene>
<reference evidence="1 2" key="1">
    <citation type="submission" date="2018-10" db="EMBL/GenBank/DDBJ databases">
        <title>Genome-centric metagenomics revealed C2 chemical producing, CO utilizing Clostridium with novel acetogenic gene cluster.</title>
        <authorList>
            <person name="Kang H."/>
            <person name="Park B."/>
            <person name="Choi I.G."/>
            <person name="Chang I.S."/>
        </authorList>
    </citation>
    <scope>NUCLEOTIDE SEQUENCE [LARGE SCALE GENOMIC DNA]</scope>
    <source>
        <strain evidence="1 2">H21-9</strain>
    </source>
</reference>
<sequence>MKEKIVVFKPNGRVLGKLPKKILCLRKKIKFKKSFIHIRKDKIEDIYKFYKFIDKYDHYYCKKINKCFEIKVMCKVLGISNVVYYKHFHRRLSKWKKEDEILDKEIYEEYKDSKGIYDAIKIRNQIIKKGFHPNLKRSKKRKINYS</sequence>
<comment type="caution">
    <text evidence="1">The sequence shown here is derived from an EMBL/GenBank/DDBJ whole genome shotgun (WGS) entry which is preliminary data.</text>
</comment>
<proteinExistence type="predicted"/>
<name>A0A3M0S622_9CLOT</name>
<dbReference type="Proteomes" id="UP000277999">
    <property type="component" value="Unassembled WGS sequence"/>
</dbReference>